<dbReference type="InterPro" id="IPR036097">
    <property type="entry name" value="HisK_dim/P_sf"/>
</dbReference>
<dbReference type="Pfam" id="PF08448">
    <property type="entry name" value="PAS_4"/>
    <property type="match status" value="1"/>
</dbReference>
<evidence type="ECO:0000256" key="4">
    <source>
        <dbReference type="ARBA" id="ARBA00022679"/>
    </source>
</evidence>
<dbReference type="SUPFAM" id="SSF55785">
    <property type="entry name" value="PYP-like sensor domain (PAS domain)"/>
    <property type="match status" value="1"/>
</dbReference>
<evidence type="ECO:0000256" key="8">
    <source>
        <dbReference type="ARBA" id="ARBA00023012"/>
    </source>
</evidence>
<dbReference type="InterPro" id="IPR003018">
    <property type="entry name" value="GAF"/>
</dbReference>
<dbReference type="Pfam" id="PF02518">
    <property type="entry name" value="HATPase_c"/>
    <property type="match status" value="1"/>
</dbReference>
<dbReference type="SUPFAM" id="SSF47384">
    <property type="entry name" value="Homodimeric domain of signal transducing histidine kinase"/>
    <property type="match status" value="1"/>
</dbReference>
<dbReference type="InterPro" id="IPR036890">
    <property type="entry name" value="HATPase_C_sf"/>
</dbReference>
<dbReference type="Gene3D" id="3.30.450.20">
    <property type="entry name" value="PAS domain"/>
    <property type="match status" value="1"/>
</dbReference>
<dbReference type="InterPro" id="IPR029016">
    <property type="entry name" value="GAF-like_dom_sf"/>
</dbReference>
<name>A0A1F6CSP7_HANXR</name>
<dbReference type="Gene3D" id="1.10.287.130">
    <property type="match status" value="1"/>
</dbReference>
<dbReference type="Pfam" id="PF00512">
    <property type="entry name" value="HisKA"/>
    <property type="match status" value="1"/>
</dbReference>
<dbReference type="SMART" id="SM00065">
    <property type="entry name" value="GAF"/>
    <property type="match status" value="1"/>
</dbReference>
<feature type="coiled-coil region" evidence="9">
    <location>
        <begin position="312"/>
        <end position="342"/>
    </location>
</feature>
<evidence type="ECO:0000259" key="10">
    <source>
        <dbReference type="PROSITE" id="PS50109"/>
    </source>
</evidence>
<keyword evidence="3" id="KW-0597">Phosphoprotein</keyword>
<dbReference type="GO" id="GO:0000155">
    <property type="term" value="F:phosphorelay sensor kinase activity"/>
    <property type="evidence" value="ECO:0007669"/>
    <property type="project" value="InterPro"/>
</dbReference>
<keyword evidence="5" id="KW-0547">Nucleotide-binding</keyword>
<feature type="domain" description="Histidine kinase" evidence="10">
    <location>
        <begin position="351"/>
        <end position="557"/>
    </location>
</feature>
<dbReference type="SMART" id="SM00388">
    <property type="entry name" value="HisKA"/>
    <property type="match status" value="1"/>
</dbReference>
<dbReference type="EC" id="2.7.13.3" evidence="2"/>
<dbReference type="InterPro" id="IPR003594">
    <property type="entry name" value="HATPase_dom"/>
</dbReference>
<feature type="non-terminal residue" evidence="11">
    <location>
        <position position="1"/>
    </location>
</feature>
<dbReference type="AlphaFoldDB" id="A0A1F6CSP7"/>
<keyword evidence="8" id="KW-0902">Two-component regulatory system</keyword>
<comment type="caution">
    <text evidence="11">The sequence shown here is derived from an EMBL/GenBank/DDBJ whole genome shotgun (WGS) entry which is preliminary data.</text>
</comment>
<dbReference type="SUPFAM" id="SSF55874">
    <property type="entry name" value="ATPase domain of HSP90 chaperone/DNA topoisomerase II/histidine kinase"/>
    <property type="match status" value="1"/>
</dbReference>
<dbReference type="PROSITE" id="PS50109">
    <property type="entry name" value="HIS_KIN"/>
    <property type="match status" value="1"/>
</dbReference>
<dbReference type="InterPro" id="IPR035965">
    <property type="entry name" value="PAS-like_dom_sf"/>
</dbReference>
<dbReference type="GO" id="GO:0005524">
    <property type="term" value="F:ATP binding"/>
    <property type="evidence" value="ECO:0007669"/>
    <property type="project" value="UniProtKB-KW"/>
</dbReference>
<keyword evidence="4" id="KW-0808">Transferase</keyword>
<dbReference type="PANTHER" id="PTHR43065:SF10">
    <property type="entry name" value="PEROXIDE STRESS-ACTIVATED HISTIDINE KINASE MAK3"/>
    <property type="match status" value="1"/>
</dbReference>
<organism evidence="11 12">
    <name type="scientific">Handelsmanbacteria sp. (strain RIFCSPLOWO2_12_FULL_64_10)</name>
    <dbReference type="NCBI Taxonomy" id="1817868"/>
    <lineage>
        <taxon>Bacteria</taxon>
        <taxon>Candidatus Handelsmaniibacteriota</taxon>
    </lineage>
</organism>
<evidence type="ECO:0000256" key="1">
    <source>
        <dbReference type="ARBA" id="ARBA00000085"/>
    </source>
</evidence>
<evidence type="ECO:0000256" key="2">
    <source>
        <dbReference type="ARBA" id="ARBA00012438"/>
    </source>
</evidence>
<dbReference type="Pfam" id="PF01590">
    <property type="entry name" value="GAF"/>
    <property type="match status" value="1"/>
</dbReference>
<dbReference type="InterPro" id="IPR000014">
    <property type="entry name" value="PAS"/>
</dbReference>
<evidence type="ECO:0000313" key="12">
    <source>
        <dbReference type="Proteomes" id="UP000178606"/>
    </source>
</evidence>
<dbReference type="InterPro" id="IPR004358">
    <property type="entry name" value="Sig_transdc_His_kin-like_C"/>
</dbReference>
<evidence type="ECO:0000256" key="7">
    <source>
        <dbReference type="ARBA" id="ARBA00022840"/>
    </source>
</evidence>
<protein>
    <recommendedName>
        <fullName evidence="2">histidine kinase</fullName>
        <ecNumber evidence="2">2.7.13.3</ecNumber>
    </recommendedName>
</protein>
<gene>
    <name evidence="11" type="ORF">A3F84_24705</name>
</gene>
<evidence type="ECO:0000256" key="3">
    <source>
        <dbReference type="ARBA" id="ARBA00022553"/>
    </source>
</evidence>
<sequence>IPLPLLFLDKDLRITSVNRAYCERRGLGRADLEGRNIREVSPDSLLLQEDVLGAISTAIREGRSVKLENVLRPREFMNKVFNIFITGVERGPERQALVVLEDITEVVERAYQLSMLRQVIGTMQGILDLDRLLYAILTCVTAGTALAFNRAILLLIDWRRDVIEGKMGVGPASAEEAGRIWQNLAQMNLTLGDILKHYDSLSDRDNLPMSRLARRIRIPLTEADNLIVRTVLEQRAIRVTDAYSAPEVSPEIRDILGAKEFVCVPLIAKEKAVGAIIADNLYSGRPISDEGVHLLTAFASQAGLAVENAEVYAQLGDKIQEREEAYRKLRQAQDDLVRSERLAVIGELSARVAHEIRNPLATIGGFARAIARGTRPDRVETNARVIVEEVERLERLLADTLNFTRPTSLDLKPTALNDLAETVFGLLKGALDRGRVTLEKHLEPDLPSVVADAAQIKQVLLNLAQNACQAMPDGGTLRVSTRRMNGGVEVVVEDTGTGISPEDLHNIFNPFFTTKTSGTGLGLAISRKIVSDHAGDIAVASQPGVGTAVTVRLPIKRNEA</sequence>
<dbReference type="InterPro" id="IPR005467">
    <property type="entry name" value="His_kinase_dom"/>
</dbReference>
<keyword evidence="9" id="KW-0175">Coiled coil</keyword>
<dbReference type="Gene3D" id="3.30.450.40">
    <property type="match status" value="1"/>
</dbReference>
<dbReference type="CDD" id="cd00130">
    <property type="entry name" value="PAS"/>
    <property type="match status" value="1"/>
</dbReference>
<dbReference type="EMBL" id="MFKF01000160">
    <property type="protein sequence ID" value="OGG52031.1"/>
    <property type="molecule type" value="Genomic_DNA"/>
</dbReference>
<dbReference type="Gene3D" id="3.30.565.10">
    <property type="entry name" value="Histidine kinase-like ATPase, C-terminal domain"/>
    <property type="match status" value="1"/>
</dbReference>
<evidence type="ECO:0000256" key="6">
    <source>
        <dbReference type="ARBA" id="ARBA00022777"/>
    </source>
</evidence>
<dbReference type="PRINTS" id="PR00344">
    <property type="entry name" value="BCTRLSENSOR"/>
</dbReference>
<proteinExistence type="predicted"/>
<dbReference type="CDD" id="cd00082">
    <property type="entry name" value="HisKA"/>
    <property type="match status" value="1"/>
</dbReference>
<dbReference type="NCBIfam" id="TIGR00229">
    <property type="entry name" value="sensory_box"/>
    <property type="match status" value="1"/>
</dbReference>
<evidence type="ECO:0000256" key="9">
    <source>
        <dbReference type="SAM" id="Coils"/>
    </source>
</evidence>
<keyword evidence="6" id="KW-0418">Kinase</keyword>
<comment type="catalytic activity">
    <reaction evidence="1">
        <text>ATP + protein L-histidine = ADP + protein N-phospho-L-histidine.</text>
        <dbReference type="EC" id="2.7.13.3"/>
    </reaction>
</comment>
<accession>A0A1F6CSP7</accession>
<dbReference type="PANTHER" id="PTHR43065">
    <property type="entry name" value="SENSOR HISTIDINE KINASE"/>
    <property type="match status" value="1"/>
</dbReference>
<dbReference type="SMART" id="SM00387">
    <property type="entry name" value="HATPase_c"/>
    <property type="match status" value="1"/>
</dbReference>
<keyword evidence="7" id="KW-0067">ATP-binding</keyword>
<reference evidence="11 12" key="1">
    <citation type="journal article" date="2016" name="Nat. Commun.">
        <title>Thousands of microbial genomes shed light on interconnected biogeochemical processes in an aquifer system.</title>
        <authorList>
            <person name="Anantharaman K."/>
            <person name="Brown C.T."/>
            <person name="Hug L.A."/>
            <person name="Sharon I."/>
            <person name="Castelle C.J."/>
            <person name="Probst A.J."/>
            <person name="Thomas B.C."/>
            <person name="Singh A."/>
            <person name="Wilkins M.J."/>
            <person name="Karaoz U."/>
            <person name="Brodie E.L."/>
            <person name="Williams K.H."/>
            <person name="Hubbard S.S."/>
            <person name="Banfield J.F."/>
        </authorList>
    </citation>
    <scope>NUCLEOTIDE SEQUENCE [LARGE SCALE GENOMIC DNA]</scope>
    <source>
        <strain evidence="12">RIFCSPLOWO2_12_FULL_64_10</strain>
    </source>
</reference>
<dbReference type="InterPro" id="IPR003661">
    <property type="entry name" value="HisK_dim/P_dom"/>
</dbReference>
<evidence type="ECO:0000256" key="5">
    <source>
        <dbReference type="ARBA" id="ARBA00022741"/>
    </source>
</evidence>
<dbReference type="Proteomes" id="UP000178606">
    <property type="component" value="Unassembled WGS sequence"/>
</dbReference>
<dbReference type="InterPro" id="IPR013656">
    <property type="entry name" value="PAS_4"/>
</dbReference>
<evidence type="ECO:0000313" key="11">
    <source>
        <dbReference type="EMBL" id="OGG52031.1"/>
    </source>
</evidence>
<dbReference type="SUPFAM" id="SSF55781">
    <property type="entry name" value="GAF domain-like"/>
    <property type="match status" value="1"/>
</dbReference>